<proteinExistence type="predicted"/>
<sequence length="606" mass="67556">MSDTDRIDGLLGDLQRLTEAGRDRILGFLPQQDLIALLKVALRERDQDRENVAIQTQSNQNPHAEPTVHVAREEPSNVTNRAHTAVTLRNHKRPRTDSSPTEVVGNNLNAVAVKQEHETIDLVSDDEWENSNIVVQPNNPIKREESPPVQPGGRVGSVSAPKISPDLERTQTTEPPEAQTSSGSSSRNSLAASSRQSSAVQDGIGGNGYGMLLPSHPVGEGSTQARFAHTTAADYHGHLNLPVCLLIRGVDGKQVYKTFMELPNDVRQDIVLDRLRSHKCSMDINTDTDGLVKALLRLDEADRGNIVEHLPPRKVKNAFLLLLREIAGLPSTSDITTFGGLANTILLVVVLQEQPLAYDPLAMHPVSAHEPVFTSNKRSNSTAISNNSKRARIDATVAQNANQPVAQIIVKKEEDIIEITSEARDAEAETDVRAKAEDLQEPADLAVYLRIPNLSGPDTLKDMNDLPIPVRVELERRFKEMCLTGKKRAKRYAKLTHDPARSVERRCCIHSRRDEPVSDQYSQGGEPRRTADDACIHHRRPCAYVTTHEDKYIIYLVPLPEGLRKSTDWKQIDYWVKPLCTAVQDYVEGLEETRKTPYYLRSQRRI</sequence>
<dbReference type="RefSeq" id="XP_038791142.1">
    <property type="nucleotide sequence ID" value="XM_038925286.1"/>
</dbReference>
<feature type="region of interest" description="Disordered" evidence="1">
    <location>
        <begin position="131"/>
        <end position="205"/>
    </location>
</feature>
<comment type="caution">
    <text evidence="2">The sequence shown here is derived from an EMBL/GenBank/DDBJ whole genome shotgun (WGS) entry which is preliminary data.</text>
</comment>
<protein>
    <submittedName>
        <fullName evidence="2">Uncharacterized protein</fullName>
    </submittedName>
</protein>
<feature type="compositionally biased region" description="Low complexity" evidence="1">
    <location>
        <begin position="178"/>
        <end position="199"/>
    </location>
</feature>
<name>A0A8H7EMK0_9PLEO</name>
<dbReference type="Proteomes" id="UP000596902">
    <property type="component" value="Unassembled WGS sequence"/>
</dbReference>
<dbReference type="AlphaFoldDB" id="A0A8H7EMK0"/>
<evidence type="ECO:0000313" key="2">
    <source>
        <dbReference type="EMBL" id="KAF7681263.1"/>
    </source>
</evidence>
<reference evidence="2" key="1">
    <citation type="submission" date="2020-01" db="EMBL/GenBank/DDBJ databases">
        <authorList>
            <person name="Feng Z.H.Z."/>
        </authorList>
    </citation>
    <scope>NUCLEOTIDE SEQUENCE</scope>
    <source>
        <strain evidence="2">CBS107.38</strain>
    </source>
</reference>
<dbReference type="GeneID" id="62198464"/>
<gene>
    <name evidence="2" type="ORF">GT037_000239</name>
</gene>
<accession>A0A8H7EMK0</accession>
<evidence type="ECO:0000256" key="1">
    <source>
        <dbReference type="SAM" id="MobiDB-lite"/>
    </source>
</evidence>
<dbReference type="EMBL" id="JAAABM010000001">
    <property type="protein sequence ID" value="KAF7681263.1"/>
    <property type="molecule type" value="Genomic_DNA"/>
</dbReference>
<evidence type="ECO:0000313" key="3">
    <source>
        <dbReference type="Proteomes" id="UP000596902"/>
    </source>
</evidence>
<reference evidence="2" key="2">
    <citation type="submission" date="2020-08" db="EMBL/GenBank/DDBJ databases">
        <title>Draft Genome Sequence of Cumin Blight Pathogen Alternaria burnsii.</title>
        <authorList>
            <person name="Feng Z."/>
        </authorList>
    </citation>
    <scope>NUCLEOTIDE SEQUENCE</scope>
    <source>
        <strain evidence="2">CBS107.38</strain>
    </source>
</reference>
<keyword evidence="3" id="KW-1185">Reference proteome</keyword>
<organism evidence="2 3">
    <name type="scientific">Alternaria burnsii</name>
    <dbReference type="NCBI Taxonomy" id="1187904"/>
    <lineage>
        <taxon>Eukaryota</taxon>
        <taxon>Fungi</taxon>
        <taxon>Dikarya</taxon>
        <taxon>Ascomycota</taxon>
        <taxon>Pezizomycotina</taxon>
        <taxon>Dothideomycetes</taxon>
        <taxon>Pleosporomycetidae</taxon>
        <taxon>Pleosporales</taxon>
        <taxon>Pleosporineae</taxon>
        <taxon>Pleosporaceae</taxon>
        <taxon>Alternaria</taxon>
        <taxon>Alternaria sect. Alternaria</taxon>
    </lineage>
</organism>